<comment type="subcellular location">
    <subcellularLocation>
        <location evidence="1">Membrane</location>
        <topology evidence="1">Multi-pass membrane protein</topology>
    </subcellularLocation>
</comment>
<dbReference type="GO" id="GO:0005886">
    <property type="term" value="C:plasma membrane"/>
    <property type="evidence" value="ECO:0007669"/>
    <property type="project" value="TreeGrafter"/>
</dbReference>
<dbReference type="GO" id="GO:0005261">
    <property type="term" value="F:monoatomic cation channel activity"/>
    <property type="evidence" value="ECO:0007669"/>
    <property type="project" value="TreeGrafter"/>
</dbReference>
<comment type="similarity">
    <text evidence="2">Belongs to the CALHM family.</text>
</comment>
<keyword evidence="6" id="KW-0406">Ion transport</keyword>
<reference evidence="10" key="1">
    <citation type="submission" date="2023-01" db="EMBL/GenBank/DDBJ databases">
        <title>Genome assembly of the deep-sea coral Lophelia pertusa.</title>
        <authorList>
            <person name="Herrera S."/>
            <person name="Cordes E."/>
        </authorList>
    </citation>
    <scope>NUCLEOTIDE SEQUENCE</scope>
    <source>
        <strain evidence="10">USNM1676648</strain>
        <tissue evidence="10">Polyp</tissue>
    </source>
</reference>
<evidence type="ECO:0000256" key="1">
    <source>
        <dbReference type="ARBA" id="ARBA00004141"/>
    </source>
</evidence>
<keyword evidence="4 9" id="KW-0812">Transmembrane</keyword>
<keyword evidence="3" id="KW-0813">Transport</keyword>
<dbReference type="Pfam" id="PF14798">
    <property type="entry name" value="Ca_hom_mod"/>
    <property type="match status" value="1"/>
</dbReference>
<evidence type="ECO:0000256" key="4">
    <source>
        <dbReference type="ARBA" id="ARBA00022692"/>
    </source>
</evidence>
<keyword evidence="8" id="KW-0407">Ion channel</keyword>
<keyword evidence="11" id="KW-1185">Reference proteome</keyword>
<comment type="caution">
    <text evidence="10">The sequence shown here is derived from an EMBL/GenBank/DDBJ whole genome shotgun (WGS) entry which is preliminary data.</text>
</comment>
<accession>A0A9W9ZV62</accession>
<dbReference type="AlphaFoldDB" id="A0A9W9ZV62"/>
<dbReference type="InterPro" id="IPR029569">
    <property type="entry name" value="CALHM"/>
</dbReference>
<proteinExistence type="inferred from homology"/>
<evidence type="ECO:0000313" key="11">
    <source>
        <dbReference type="Proteomes" id="UP001163046"/>
    </source>
</evidence>
<keyword evidence="7 9" id="KW-0472">Membrane</keyword>
<evidence type="ECO:0000256" key="8">
    <source>
        <dbReference type="ARBA" id="ARBA00023303"/>
    </source>
</evidence>
<evidence type="ECO:0000313" key="10">
    <source>
        <dbReference type="EMBL" id="KAJ7386544.1"/>
    </source>
</evidence>
<name>A0A9W9ZV62_9CNID</name>
<evidence type="ECO:0000256" key="7">
    <source>
        <dbReference type="ARBA" id="ARBA00023136"/>
    </source>
</evidence>
<dbReference type="GO" id="GO:1904669">
    <property type="term" value="P:ATP export"/>
    <property type="evidence" value="ECO:0007669"/>
    <property type="project" value="UniProtKB-ARBA"/>
</dbReference>
<protein>
    <submittedName>
        <fullName evidence="10">Calcium homeostasis modulator</fullName>
    </submittedName>
</protein>
<feature type="transmembrane region" description="Helical" evidence="9">
    <location>
        <begin position="18"/>
        <end position="35"/>
    </location>
</feature>
<dbReference type="PANTHER" id="PTHR32261">
    <property type="entry name" value="CALCIUM HOMEOSTASIS MODULATOR PROTEIN"/>
    <property type="match status" value="1"/>
</dbReference>
<dbReference type="PANTHER" id="PTHR32261:SF1">
    <property type="entry name" value="CALCIUM HOMEOSTASIS MODULATOR PROTEIN"/>
    <property type="match status" value="1"/>
</dbReference>
<evidence type="ECO:0000256" key="6">
    <source>
        <dbReference type="ARBA" id="ARBA00023065"/>
    </source>
</evidence>
<evidence type="ECO:0000256" key="3">
    <source>
        <dbReference type="ARBA" id="ARBA00022448"/>
    </source>
</evidence>
<dbReference type="OrthoDB" id="5962981at2759"/>
<sequence>MNTVLPSLMVLLRKPRRSLVYASMAALTAGLEGLFESIVFNCPCEGHYAYGLAFLWAPALLLFLAGILVDRDLWRHPRRAKEKQEKTTLARRYFQALLATLDVLIRAGIAPVAWLVLSFLQQQYYTCAYFGPPIDSDDNTMSNTTYKCHFELGSRYRALEESYKIRSQIAGWSLMLTAMSVLFTSVCIRRCIQKGKHLRIPSLEYYHHVEAKAALQHFHAKAEELAKGNAKKEIHLLFVKATSKDFNSRLQDVEKGIANKYEPFFEIPPESPSYISPVSATRDPPQFPTSAPIARVLLADGFEMNSLEVQRSVCVNTAQCSSQTYQAPEHTRNLTRVRLYRQESFDASRK</sequence>
<keyword evidence="5 9" id="KW-1133">Transmembrane helix</keyword>
<dbReference type="Proteomes" id="UP001163046">
    <property type="component" value="Unassembled WGS sequence"/>
</dbReference>
<organism evidence="10 11">
    <name type="scientific">Desmophyllum pertusum</name>
    <dbReference type="NCBI Taxonomy" id="174260"/>
    <lineage>
        <taxon>Eukaryota</taxon>
        <taxon>Metazoa</taxon>
        <taxon>Cnidaria</taxon>
        <taxon>Anthozoa</taxon>
        <taxon>Hexacorallia</taxon>
        <taxon>Scleractinia</taxon>
        <taxon>Caryophylliina</taxon>
        <taxon>Caryophylliidae</taxon>
        <taxon>Desmophyllum</taxon>
    </lineage>
</organism>
<feature type="transmembrane region" description="Helical" evidence="9">
    <location>
        <begin position="169"/>
        <end position="188"/>
    </location>
</feature>
<dbReference type="EMBL" id="MU825876">
    <property type="protein sequence ID" value="KAJ7386544.1"/>
    <property type="molecule type" value="Genomic_DNA"/>
</dbReference>
<evidence type="ECO:0000256" key="9">
    <source>
        <dbReference type="SAM" id="Phobius"/>
    </source>
</evidence>
<feature type="transmembrane region" description="Helical" evidence="9">
    <location>
        <begin position="93"/>
        <end position="116"/>
    </location>
</feature>
<gene>
    <name evidence="10" type="primary">FAM26F_2</name>
    <name evidence="10" type="ORF">OS493_008680</name>
</gene>
<feature type="transmembrane region" description="Helical" evidence="9">
    <location>
        <begin position="47"/>
        <end position="69"/>
    </location>
</feature>
<evidence type="ECO:0000256" key="2">
    <source>
        <dbReference type="ARBA" id="ARBA00008497"/>
    </source>
</evidence>
<evidence type="ECO:0000256" key="5">
    <source>
        <dbReference type="ARBA" id="ARBA00022989"/>
    </source>
</evidence>